<organism evidence="8 9">
    <name type="scientific">Vallitalea guaymasensis</name>
    <dbReference type="NCBI Taxonomy" id="1185412"/>
    <lineage>
        <taxon>Bacteria</taxon>
        <taxon>Bacillati</taxon>
        <taxon>Bacillota</taxon>
        <taxon>Clostridia</taxon>
        <taxon>Lachnospirales</taxon>
        <taxon>Vallitaleaceae</taxon>
        <taxon>Vallitalea</taxon>
    </lineage>
</organism>
<reference evidence="8 9" key="1">
    <citation type="submission" date="2020-07" db="EMBL/GenBank/DDBJ databases">
        <title>Vallitalea guaymasensis genome.</title>
        <authorList>
            <person name="Postec A."/>
        </authorList>
    </citation>
    <scope>NUCLEOTIDE SEQUENCE [LARGE SCALE GENOMIC DNA]</scope>
    <source>
        <strain evidence="8 9">Ra1766G1</strain>
    </source>
</reference>
<dbReference type="Gene3D" id="3.30.1120.10">
    <property type="match status" value="1"/>
</dbReference>
<comment type="cofactor">
    <cofactor evidence="1">
        <name>Ca(2+)</name>
        <dbReference type="ChEBI" id="CHEBI:29108"/>
    </cofactor>
</comment>
<feature type="domain" description="Sulfatase N-terminal" evidence="7">
    <location>
        <begin position="7"/>
        <end position="354"/>
    </location>
</feature>
<dbReference type="AlphaFoldDB" id="A0A8J8SD72"/>
<name>A0A8J8SD72_9FIRM</name>
<dbReference type="KEGG" id="vgu:HYG85_16550"/>
<dbReference type="InterPro" id="IPR050738">
    <property type="entry name" value="Sulfatase"/>
</dbReference>
<dbReference type="RefSeq" id="WP_212690595.1">
    <property type="nucleotide sequence ID" value="NZ_CP058561.1"/>
</dbReference>
<evidence type="ECO:0000256" key="1">
    <source>
        <dbReference type="ARBA" id="ARBA00001913"/>
    </source>
</evidence>
<dbReference type="InterPro" id="IPR017850">
    <property type="entry name" value="Alkaline_phosphatase_core_sf"/>
</dbReference>
<sequence>MTTTSKPNIIFILIDDMGYKDLSCYESTFYETPFIDSLAHEGMLFTDGYASCPVCSPSRASIMSGKYPANIGVTDWIDHSKKCHPAHGILVDAPYIDHLPLEEISIAKALSNQSYQTWHVGKWHLGKESYYPEKHGFQVNIGGCHYGNPYNGYFSPYDIPTLENGPEGEYLTDRLTDETIKLIKNRDTSSPFYLNLCYYAVHTPIQAKENQIHKYEQKRIALGIDKEKELIVGEHFPCYHKRDEHVTRRIIQGDASYAAMIENLDWNVGRLLSTLKETGIDEDTLIIFTSDNGGLSTAEGSPTCNAPLNEGKGWMYEGGVRVPLLVRWPNVISPGTVCNEPVTSPDFYPTLLEASNSPLMPEQHQDGVSILPLLEGRDKIEREALYWHYPHYGNQGGTPGSSIRMGNYKLIEFFETGKCELYDLTKDVSEEHNLIDELPEKVSLLKDKLEKWRFKMEAKIPAAYKD</sequence>
<dbReference type="InterPro" id="IPR000917">
    <property type="entry name" value="Sulfatase_N"/>
</dbReference>
<evidence type="ECO:0000256" key="4">
    <source>
        <dbReference type="ARBA" id="ARBA00022729"/>
    </source>
</evidence>
<dbReference type="PANTHER" id="PTHR42693:SF42">
    <property type="entry name" value="ARYLSULFATASE G"/>
    <property type="match status" value="1"/>
</dbReference>
<dbReference type="Proteomes" id="UP000677305">
    <property type="component" value="Chromosome"/>
</dbReference>
<accession>A0A8J8SD72</accession>
<dbReference type="Pfam" id="PF00884">
    <property type="entry name" value="Sulfatase"/>
    <property type="match status" value="1"/>
</dbReference>
<dbReference type="PANTHER" id="PTHR42693">
    <property type="entry name" value="ARYLSULFATASE FAMILY MEMBER"/>
    <property type="match status" value="1"/>
</dbReference>
<dbReference type="GO" id="GO:0046872">
    <property type="term" value="F:metal ion binding"/>
    <property type="evidence" value="ECO:0007669"/>
    <property type="project" value="UniProtKB-KW"/>
</dbReference>
<protein>
    <submittedName>
        <fullName evidence="8">Sulfatase</fullName>
    </submittedName>
</protein>
<dbReference type="SUPFAM" id="SSF53649">
    <property type="entry name" value="Alkaline phosphatase-like"/>
    <property type="match status" value="1"/>
</dbReference>
<dbReference type="Gene3D" id="3.40.720.10">
    <property type="entry name" value="Alkaline Phosphatase, subunit A"/>
    <property type="match status" value="1"/>
</dbReference>
<evidence type="ECO:0000313" key="8">
    <source>
        <dbReference type="EMBL" id="QUH30429.1"/>
    </source>
</evidence>
<dbReference type="EMBL" id="CP058561">
    <property type="protein sequence ID" value="QUH30429.1"/>
    <property type="molecule type" value="Genomic_DNA"/>
</dbReference>
<keyword evidence="9" id="KW-1185">Reference proteome</keyword>
<evidence type="ECO:0000256" key="6">
    <source>
        <dbReference type="ARBA" id="ARBA00022837"/>
    </source>
</evidence>
<evidence type="ECO:0000256" key="5">
    <source>
        <dbReference type="ARBA" id="ARBA00022801"/>
    </source>
</evidence>
<evidence type="ECO:0000256" key="3">
    <source>
        <dbReference type="ARBA" id="ARBA00022723"/>
    </source>
</evidence>
<evidence type="ECO:0000313" key="9">
    <source>
        <dbReference type="Proteomes" id="UP000677305"/>
    </source>
</evidence>
<keyword evidence="5" id="KW-0378">Hydrolase</keyword>
<dbReference type="CDD" id="cd16144">
    <property type="entry name" value="ARS_like"/>
    <property type="match status" value="1"/>
</dbReference>
<proteinExistence type="inferred from homology"/>
<keyword evidence="6" id="KW-0106">Calcium</keyword>
<evidence type="ECO:0000259" key="7">
    <source>
        <dbReference type="Pfam" id="PF00884"/>
    </source>
</evidence>
<keyword evidence="3" id="KW-0479">Metal-binding</keyword>
<dbReference type="GO" id="GO:0004065">
    <property type="term" value="F:arylsulfatase activity"/>
    <property type="evidence" value="ECO:0007669"/>
    <property type="project" value="TreeGrafter"/>
</dbReference>
<gene>
    <name evidence="8" type="ORF">HYG85_16550</name>
</gene>
<evidence type="ECO:0000256" key="2">
    <source>
        <dbReference type="ARBA" id="ARBA00008779"/>
    </source>
</evidence>
<comment type="similarity">
    <text evidence="2">Belongs to the sulfatase family.</text>
</comment>
<keyword evidence="4" id="KW-0732">Signal</keyword>